<feature type="domain" description="HTH OST-type" evidence="2">
    <location>
        <begin position="120"/>
        <end position="194"/>
    </location>
</feature>
<dbReference type="PROSITE" id="PS51644">
    <property type="entry name" value="HTH_OST"/>
    <property type="match status" value="3"/>
</dbReference>
<feature type="compositionally biased region" description="Low complexity" evidence="1">
    <location>
        <begin position="308"/>
        <end position="317"/>
    </location>
</feature>
<feature type="region of interest" description="Disordered" evidence="1">
    <location>
        <begin position="615"/>
        <end position="672"/>
    </location>
</feature>
<feature type="region of interest" description="Disordered" evidence="1">
    <location>
        <begin position="285"/>
        <end position="321"/>
    </location>
</feature>
<dbReference type="RefSeq" id="WP_008523364.1">
    <property type="nucleotide sequence ID" value="NZ_CM001376.1"/>
</dbReference>
<evidence type="ECO:0000313" key="3">
    <source>
        <dbReference type="EMBL" id="EHM13809.1"/>
    </source>
</evidence>
<dbReference type="Proteomes" id="UP000003806">
    <property type="component" value="Chromosome"/>
</dbReference>
<dbReference type="Pfam" id="PF12873">
    <property type="entry name" value="DUF3825"/>
    <property type="match status" value="1"/>
</dbReference>
<feature type="domain" description="HTH OST-type" evidence="2">
    <location>
        <begin position="207"/>
        <end position="282"/>
    </location>
</feature>
<feature type="compositionally biased region" description="Pro residues" evidence="1">
    <location>
        <begin position="287"/>
        <end position="296"/>
    </location>
</feature>
<proteinExistence type="predicted"/>
<dbReference type="InterPro" id="IPR024437">
    <property type="entry name" value="DUF3825"/>
</dbReference>
<evidence type="ECO:0000256" key="1">
    <source>
        <dbReference type="SAM" id="MobiDB-lite"/>
    </source>
</evidence>
<name>H0UIR4_9BACT</name>
<evidence type="ECO:0000313" key="4">
    <source>
        <dbReference type="Proteomes" id="UP000003806"/>
    </source>
</evidence>
<dbReference type="CDD" id="cd10146">
    <property type="entry name" value="LabA_like_C"/>
    <property type="match status" value="1"/>
</dbReference>
<keyword evidence="4" id="KW-1185">Reference proteome</keyword>
<dbReference type="EMBL" id="CM001376">
    <property type="protein sequence ID" value="EHM13809.1"/>
    <property type="molecule type" value="Genomic_DNA"/>
</dbReference>
<dbReference type="STRING" id="885272.JonanDRAFT_1445"/>
<dbReference type="HOGENOM" id="CLU_398894_0_0_0"/>
<dbReference type="InterPro" id="IPR041966">
    <property type="entry name" value="LOTUS-like"/>
</dbReference>
<organism evidence="3 4">
    <name type="scientific">Jonquetella anthropi DSM 22815</name>
    <dbReference type="NCBI Taxonomy" id="885272"/>
    <lineage>
        <taxon>Bacteria</taxon>
        <taxon>Thermotogati</taxon>
        <taxon>Synergistota</taxon>
        <taxon>Synergistia</taxon>
        <taxon>Synergistales</taxon>
        <taxon>Dethiosulfovibrionaceae</taxon>
        <taxon>Jonquetella</taxon>
    </lineage>
</organism>
<evidence type="ECO:0000259" key="2">
    <source>
        <dbReference type="PROSITE" id="PS51644"/>
    </source>
</evidence>
<protein>
    <recommendedName>
        <fullName evidence="2">HTH OST-type domain-containing protein</fullName>
    </recommendedName>
</protein>
<sequence length="690" mass="76783">MSEPQHKTSPSNGQEPQLLQVRDAVCEALKDAPSAQMDLNDVSELLRSRLPGFRPNVFGCAKLSSLLSRKLGDVVELQLDKRTNTTTVRLVSAAPASSDEPEEAPADPKPSADAEQTAYPIERVRQAALDALSQAPSKKLDLSQLGSSLNDSLPGWSPSHYGSARLSSFLSRQLSELVSLRKGEKQSVCAELRVTGQTDKGASDQPPVDEALRAVEELLSAEPDGRMHLSRLADRLKDRLPGFRPKLYGCSCLSTFLTRRMAGAVTLQRDKQRNNVYALLRKNAAPAPEPSQPAPAQPKSEPQKRTSTRSARSASKALQRASTERSGSWALKNFAAISDDQYRRLAGMALPEPWEFHDDELPLSILKEYVRATFARVKRLGGLGFDRKKEIAAFNTGLLDRNCEPIFAYFGRKSESWELLDFCLPGQGQYGKPLLKNFSPLPPRAVFSRSADELIYDLSAGEPQVDWNHVLVDKISRIPGEVLRLVGLDVPNGAPFIQDLSVVRSCRRELRTNPLTHRRLKSIFEGAIDNVMKRLQYDYRLAVPIYRISRQTLGLALPLDLTSSSRVDLALICERIGSVGYQGHTIYPLRWVYRSARVMFRPTVPWLDPLTLPPAPVLQDDESQKDSQPQQTLRLSRRKGRGGARSPRTAAQPVKSERENAPKETCSVLDQSPRANSALSMLWNLFRRKK</sequence>
<dbReference type="InterPro" id="IPR025605">
    <property type="entry name" value="OST-HTH/LOTUS_dom"/>
</dbReference>
<feature type="region of interest" description="Disordered" evidence="1">
    <location>
        <begin position="90"/>
        <end position="115"/>
    </location>
</feature>
<accession>H0UIR4</accession>
<dbReference type="eggNOG" id="COG1278">
    <property type="taxonomic scope" value="Bacteria"/>
</dbReference>
<dbReference type="Gene3D" id="3.30.420.610">
    <property type="entry name" value="LOTUS domain-like"/>
    <property type="match status" value="1"/>
</dbReference>
<dbReference type="Pfam" id="PF12872">
    <property type="entry name" value="OST-HTH"/>
    <property type="match status" value="2"/>
</dbReference>
<reference evidence="3 4" key="1">
    <citation type="submission" date="2011-11" db="EMBL/GenBank/DDBJ databases">
        <title>The Noncontiguous Finished genome of Jonquetella anthropi DSM 22815.</title>
        <authorList>
            <consortium name="US DOE Joint Genome Institute (JGI-PGF)"/>
            <person name="Lucas S."/>
            <person name="Copeland A."/>
            <person name="Lapidus A."/>
            <person name="Glavina del Rio T."/>
            <person name="Dalin E."/>
            <person name="Tice H."/>
            <person name="Bruce D."/>
            <person name="Goodwin L."/>
            <person name="Pitluck S."/>
            <person name="Peters L."/>
            <person name="Mikhailova N."/>
            <person name="Held B."/>
            <person name="Kyrpides N."/>
            <person name="Mavromatis K."/>
            <person name="Ivanova N."/>
            <person name="Markowitz V."/>
            <person name="Cheng J.-F."/>
            <person name="Hugenholtz P."/>
            <person name="Woyke T."/>
            <person name="Wu D."/>
            <person name="Gronow S."/>
            <person name="Wellnitz S."/>
            <person name="Brambilla E."/>
            <person name="Klenk H.-P."/>
            <person name="Eisen J.A."/>
        </authorList>
    </citation>
    <scope>NUCLEOTIDE SEQUENCE [LARGE SCALE GENOMIC DNA]</scope>
    <source>
        <strain evidence="3 4">DSM 22815</strain>
    </source>
</reference>
<gene>
    <name evidence="3" type="ORF">JonanDRAFT_1445</name>
</gene>
<dbReference type="AlphaFoldDB" id="H0UIR4"/>
<feature type="domain" description="HTH OST-type" evidence="2">
    <location>
        <begin position="17"/>
        <end position="92"/>
    </location>
</feature>